<accession>A0A9P5D3P4</accession>
<protein>
    <submittedName>
        <fullName evidence="2">Uncharacterized protein</fullName>
    </submittedName>
</protein>
<dbReference type="RefSeq" id="XP_035321383.1">
    <property type="nucleotide sequence ID" value="XM_035469003.1"/>
</dbReference>
<proteinExistence type="predicted"/>
<gene>
    <name evidence="2" type="ORF">GMORB2_7038</name>
</gene>
<feature type="transmembrane region" description="Helical" evidence="1">
    <location>
        <begin position="45"/>
        <end position="62"/>
    </location>
</feature>
<keyword evidence="3" id="KW-1185">Reference proteome</keyword>
<dbReference type="EMBL" id="JAANYQ010000008">
    <property type="protein sequence ID" value="KAF4122731.1"/>
    <property type="molecule type" value="Genomic_DNA"/>
</dbReference>
<keyword evidence="1" id="KW-1133">Transmembrane helix</keyword>
<evidence type="ECO:0000256" key="1">
    <source>
        <dbReference type="SAM" id="Phobius"/>
    </source>
</evidence>
<dbReference type="Proteomes" id="UP000749293">
    <property type="component" value="Unassembled WGS sequence"/>
</dbReference>
<evidence type="ECO:0000313" key="2">
    <source>
        <dbReference type="EMBL" id="KAF4122731.1"/>
    </source>
</evidence>
<evidence type="ECO:0000313" key="3">
    <source>
        <dbReference type="Proteomes" id="UP000749293"/>
    </source>
</evidence>
<keyword evidence="1" id="KW-0472">Membrane</keyword>
<name>A0A9P5D3P4_9HYPO</name>
<reference evidence="2" key="1">
    <citation type="submission" date="2020-03" db="EMBL/GenBank/DDBJ databases">
        <title>Site-based positive gene gene selection in Geosmithia morbida across the United States reveals a broad range of putative effectors and factors for local host and environmental adapation.</title>
        <authorList>
            <person name="Onufrak A."/>
            <person name="Murdoch R.W."/>
            <person name="Gazis R."/>
            <person name="Huff M."/>
            <person name="Staton M."/>
            <person name="Klingeman W."/>
            <person name="Hadziabdic D."/>
        </authorList>
    </citation>
    <scope>NUCLEOTIDE SEQUENCE</scope>
    <source>
        <strain evidence="2">1262</strain>
    </source>
</reference>
<sequence>MRGIRSVLQYYRQQSRARAEQSKAKQNMMKSITIPFTEEEILNTIWFLIIGLEVILIIGISIQSMIRRVRSKAASYDYGYSSYPRYYSASYRGVMPSPVLPLEEKKRLYLEATSRRGCMIP</sequence>
<keyword evidence="1" id="KW-0812">Transmembrane</keyword>
<dbReference type="AlphaFoldDB" id="A0A9P5D3P4"/>
<organism evidence="2 3">
    <name type="scientific">Geosmithia morbida</name>
    <dbReference type="NCBI Taxonomy" id="1094350"/>
    <lineage>
        <taxon>Eukaryota</taxon>
        <taxon>Fungi</taxon>
        <taxon>Dikarya</taxon>
        <taxon>Ascomycota</taxon>
        <taxon>Pezizomycotina</taxon>
        <taxon>Sordariomycetes</taxon>
        <taxon>Hypocreomycetidae</taxon>
        <taxon>Hypocreales</taxon>
        <taxon>Bionectriaceae</taxon>
        <taxon>Geosmithia</taxon>
    </lineage>
</organism>
<comment type="caution">
    <text evidence="2">The sequence shown here is derived from an EMBL/GenBank/DDBJ whole genome shotgun (WGS) entry which is preliminary data.</text>
</comment>
<dbReference type="GeneID" id="55973261"/>